<evidence type="ECO:0000313" key="3">
    <source>
        <dbReference type="Proteomes" id="UP000325134"/>
    </source>
</evidence>
<dbReference type="AlphaFoldDB" id="A0A1M5B9K0"/>
<dbReference type="GO" id="GO:0051607">
    <property type="term" value="P:defense response to virus"/>
    <property type="evidence" value="ECO:0007669"/>
    <property type="project" value="UniProtKB-KW"/>
</dbReference>
<reference evidence="2 3" key="1">
    <citation type="submission" date="2016-11" db="EMBL/GenBank/DDBJ databases">
        <authorList>
            <person name="Varghese N."/>
            <person name="Submissions S."/>
        </authorList>
    </citation>
    <scope>NUCLEOTIDE SEQUENCE [LARGE SCALE GENOMIC DNA]</scope>
    <source>
        <strain evidence="2 3">DSM 29341</strain>
    </source>
</reference>
<dbReference type="EMBL" id="FQVK01000035">
    <property type="protein sequence ID" value="SHF39184.1"/>
    <property type="molecule type" value="Genomic_DNA"/>
</dbReference>
<name>A0A1M5B9K0_9RHOB</name>
<evidence type="ECO:0000313" key="2">
    <source>
        <dbReference type="EMBL" id="SHF39184.1"/>
    </source>
</evidence>
<dbReference type="Gene3D" id="3.30.70.2660">
    <property type="match status" value="1"/>
</dbReference>
<keyword evidence="1" id="KW-0051">Antiviral defense</keyword>
<dbReference type="NCBIfam" id="TIGR02593">
    <property type="entry name" value="CRISPR_cas5"/>
    <property type="match status" value="1"/>
</dbReference>
<keyword evidence="3" id="KW-1185">Reference proteome</keyword>
<dbReference type="RefSeq" id="WP_188127809.1">
    <property type="nucleotide sequence ID" value="NZ_FQVK01000035.1"/>
</dbReference>
<dbReference type="GO" id="GO:0043571">
    <property type="term" value="P:maintenance of CRISPR repeat elements"/>
    <property type="evidence" value="ECO:0007669"/>
    <property type="project" value="InterPro"/>
</dbReference>
<gene>
    <name evidence="2" type="ORF">SAMN05444279_13510</name>
</gene>
<dbReference type="GO" id="GO:0003723">
    <property type="term" value="F:RNA binding"/>
    <property type="evidence" value="ECO:0007669"/>
    <property type="project" value="InterPro"/>
</dbReference>
<evidence type="ECO:0000256" key="1">
    <source>
        <dbReference type="ARBA" id="ARBA00023118"/>
    </source>
</evidence>
<proteinExistence type="predicted"/>
<accession>A0A1M5B9K0</accession>
<dbReference type="NCBIfam" id="TIGR01868">
    <property type="entry name" value="casD_Cas5e"/>
    <property type="match status" value="1"/>
</dbReference>
<dbReference type="InterPro" id="IPR021124">
    <property type="entry name" value="CRISPR-assoc_prot_Cas5"/>
</dbReference>
<organism evidence="2 3">
    <name type="scientific">Ruegeria intermedia</name>
    <dbReference type="NCBI Taxonomy" id="996115"/>
    <lineage>
        <taxon>Bacteria</taxon>
        <taxon>Pseudomonadati</taxon>
        <taxon>Pseudomonadota</taxon>
        <taxon>Alphaproteobacteria</taxon>
        <taxon>Rhodobacterales</taxon>
        <taxon>Roseobacteraceae</taxon>
        <taxon>Ruegeria</taxon>
    </lineage>
</organism>
<dbReference type="CDD" id="cd09756">
    <property type="entry name" value="Cas5_I-E"/>
    <property type="match status" value="1"/>
</dbReference>
<dbReference type="InterPro" id="IPR010147">
    <property type="entry name" value="CRISPR-assoc_prot_CasD"/>
</dbReference>
<dbReference type="Pfam" id="PF09704">
    <property type="entry name" value="Cas_Cas5d"/>
    <property type="match status" value="1"/>
</dbReference>
<protein>
    <submittedName>
        <fullName evidence="2">CRISPR system Cascade subunit CasD</fullName>
    </submittedName>
</protein>
<sequence>MTEYLVFALTAPMGSFGGLAGHERRGSGSWPGRSAILGLLGAAQGVRRDDAAGQGALRRWQVAVSVLSEGVPVQDFHTVQTVPSANIKRPDTRRQALKALKPKDNPVITRRDYRCDCAFGVALWGGADLDAARAALERPVFTPYLGRKSCPLAAPMAPRIVRAADVVAALDQVVLPPWLAGRRPLAIASDAAIEGAMQETVWDEPLDRAGWHFGPRIVHVHRPENKA</sequence>
<dbReference type="Proteomes" id="UP000325134">
    <property type="component" value="Unassembled WGS sequence"/>
</dbReference>
<dbReference type="InterPro" id="IPR013422">
    <property type="entry name" value="CRISPR-assoc_prot_Cas5_N"/>
</dbReference>